<sequence length="175" mass="18699">MLLWYAVLFCVAADQKAPPLSGRETVASQIWIGPYAVGPYYSKDLACQSAAFQPGAMKISSLFVPIVQQPSGLSLLTSALGLSFLIPSRRDFVSSQGVSLLVFSPLLLVPCSSYPYPPLCEDSCTGYHQMAPTTEVGCFQWIPAVVSPYKAALNPVQCIGNSSRGSSPKLMPFAA</sequence>
<proteinExistence type="predicted"/>
<evidence type="ECO:0000313" key="3">
    <source>
        <dbReference type="Proteomes" id="UP001610334"/>
    </source>
</evidence>
<comment type="caution">
    <text evidence="2">The sequence shown here is derived from an EMBL/GenBank/DDBJ whole genome shotgun (WGS) entry which is preliminary data.</text>
</comment>
<accession>A0ABR4GYC0</accession>
<evidence type="ECO:0000256" key="1">
    <source>
        <dbReference type="SAM" id="SignalP"/>
    </source>
</evidence>
<feature type="chain" id="PRO_5047049949" evidence="1">
    <location>
        <begin position="23"/>
        <end position="175"/>
    </location>
</feature>
<feature type="signal peptide" evidence="1">
    <location>
        <begin position="1"/>
        <end position="22"/>
    </location>
</feature>
<dbReference type="Proteomes" id="UP001610334">
    <property type="component" value="Unassembled WGS sequence"/>
</dbReference>
<name>A0ABR4GYC0_9EURO</name>
<protein>
    <submittedName>
        <fullName evidence="2">Uncharacterized protein</fullName>
    </submittedName>
</protein>
<dbReference type="EMBL" id="JBFXLT010000118">
    <property type="protein sequence ID" value="KAL2808209.1"/>
    <property type="molecule type" value="Genomic_DNA"/>
</dbReference>
<gene>
    <name evidence="2" type="ORF">BJX63DRAFT_41174</name>
</gene>
<reference evidence="2 3" key="1">
    <citation type="submission" date="2024-07" db="EMBL/GenBank/DDBJ databases">
        <title>Section-level genome sequencing and comparative genomics of Aspergillus sections Usti and Cavernicolus.</title>
        <authorList>
            <consortium name="Lawrence Berkeley National Laboratory"/>
            <person name="Nybo J.L."/>
            <person name="Vesth T.C."/>
            <person name="Theobald S."/>
            <person name="Frisvad J.C."/>
            <person name="Larsen T.O."/>
            <person name="Kjaerboelling I."/>
            <person name="Rothschild-Mancinelli K."/>
            <person name="Lyhne E.K."/>
            <person name="Kogle M.E."/>
            <person name="Barry K."/>
            <person name="Clum A."/>
            <person name="Na H."/>
            <person name="Ledsgaard L."/>
            <person name="Lin J."/>
            <person name="Lipzen A."/>
            <person name="Kuo A."/>
            <person name="Riley R."/>
            <person name="Mondo S."/>
            <person name="Labutti K."/>
            <person name="Haridas S."/>
            <person name="Pangalinan J."/>
            <person name="Salamov A.A."/>
            <person name="Simmons B.A."/>
            <person name="Magnuson J.K."/>
            <person name="Chen J."/>
            <person name="Drula E."/>
            <person name="Henrissat B."/>
            <person name="Wiebenga A."/>
            <person name="Lubbers R.J."/>
            <person name="Gomes A.C."/>
            <person name="Makela M.R."/>
            <person name="Stajich J."/>
            <person name="Grigoriev I.V."/>
            <person name="Mortensen U.H."/>
            <person name="De Vries R.P."/>
            <person name="Baker S.E."/>
            <person name="Andersen M.R."/>
        </authorList>
    </citation>
    <scope>NUCLEOTIDE SEQUENCE [LARGE SCALE GENOMIC DNA]</scope>
    <source>
        <strain evidence="2 3">CBS 588.65</strain>
    </source>
</reference>
<keyword evidence="3" id="KW-1185">Reference proteome</keyword>
<keyword evidence="1" id="KW-0732">Signal</keyword>
<evidence type="ECO:0000313" key="2">
    <source>
        <dbReference type="EMBL" id="KAL2808209.1"/>
    </source>
</evidence>
<organism evidence="2 3">
    <name type="scientific">Aspergillus granulosus</name>
    <dbReference type="NCBI Taxonomy" id="176169"/>
    <lineage>
        <taxon>Eukaryota</taxon>
        <taxon>Fungi</taxon>
        <taxon>Dikarya</taxon>
        <taxon>Ascomycota</taxon>
        <taxon>Pezizomycotina</taxon>
        <taxon>Eurotiomycetes</taxon>
        <taxon>Eurotiomycetidae</taxon>
        <taxon>Eurotiales</taxon>
        <taxon>Aspergillaceae</taxon>
        <taxon>Aspergillus</taxon>
        <taxon>Aspergillus subgen. Nidulantes</taxon>
    </lineage>
</organism>